<evidence type="ECO:0000313" key="3">
    <source>
        <dbReference type="Proteomes" id="UP000283709"/>
    </source>
</evidence>
<feature type="domain" description="HNH nuclease" evidence="1">
    <location>
        <begin position="185"/>
        <end position="236"/>
    </location>
</feature>
<comment type="caution">
    <text evidence="2">The sequence shown here is derived from an EMBL/GenBank/DDBJ whole genome shotgun (WGS) entry which is preliminary data.</text>
</comment>
<dbReference type="OrthoDB" id="9811869at2"/>
<dbReference type="Proteomes" id="UP000283709">
    <property type="component" value="Unassembled WGS sequence"/>
</dbReference>
<dbReference type="AlphaFoldDB" id="A0A3R7IKQ8"/>
<proteinExistence type="predicted"/>
<gene>
    <name evidence="2" type="ORF">BCY88_32125</name>
</gene>
<evidence type="ECO:0000259" key="1">
    <source>
        <dbReference type="Pfam" id="PF13391"/>
    </source>
</evidence>
<dbReference type="InterPro" id="IPR003615">
    <property type="entry name" value="HNH_nuc"/>
</dbReference>
<accession>A0A3R7IKQ8</accession>
<evidence type="ECO:0000313" key="2">
    <source>
        <dbReference type="EMBL" id="RKF40847.1"/>
    </source>
</evidence>
<sequence>MANVQTINEFLLYTLGLRVTNRTWAWDAYGDDVVVMKLWKMRYLKDRDGSERIEVWAPPPWKKPATAARNERRANVDRLRSGGATYAVLRDGEGSDDPNARDYEDSYLYRLAGVVTDEKGFEYAVIAERVSVSEFLARGTTIETNLANIATRHADNPTTRQALVAARMGQGKYRLELLARWDEQCAVTGCPVTQVLRASHARPWCDSDDSQRLDPDNGLALVANLDALFDAGLITFTGTGAMLVSPRLPKEHHAVLGVPANLRKRPNPGQIKYLQYHAENVFRTKS</sequence>
<dbReference type="RefSeq" id="WP_120346689.1">
    <property type="nucleotide sequence ID" value="NZ_MCAS01000027.1"/>
</dbReference>
<protein>
    <recommendedName>
        <fullName evidence="1">HNH nuclease domain-containing protein</fullName>
    </recommendedName>
</protein>
<name>A0A3R7IKQ8_9BURK</name>
<dbReference type="Pfam" id="PF13391">
    <property type="entry name" value="HNH_2"/>
    <property type="match status" value="1"/>
</dbReference>
<dbReference type="EMBL" id="MCAS01000027">
    <property type="protein sequence ID" value="RKF40847.1"/>
    <property type="molecule type" value="Genomic_DNA"/>
</dbReference>
<organism evidence="2 3">
    <name type="scientific">Paraburkholderia fungorum</name>
    <dbReference type="NCBI Taxonomy" id="134537"/>
    <lineage>
        <taxon>Bacteria</taxon>
        <taxon>Pseudomonadati</taxon>
        <taxon>Pseudomonadota</taxon>
        <taxon>Betaproteobacteria</taxon>
        <taxon>Burkholderiales</taxon>
        <taxon>Burkholderiaceae</taxon>
        <taxon>Paraburkholderia</taxon>
    </lineage>
</organism>
<reference evidence="2 3" key="1">
    <citation type="submission" date="2016-07" db="EMBL/GenBank/DDBJ databases">
        <title>Genome analysis of Burkholderia fungorum ES3-20.</title>
        <authorList>
            <person name="Xu D."/>
            <person name="Yao R."/>
            <person name="Zheng S."/>
        </authorList>
    </citation>
    <scope>NUCLEOTIDE SEQUENCE [LARGE SCALE GENOMIC DNA]</scope>
    <source>
        <strain evidence="2 3">ES3-20</strain>
    </source>
</reference>